<evidence type="ECO:0000313" key="2">
    <source>
        <dbReference type="Proteomes" id="UP000184130"/>
    </source>
</evidence>
<reference evidence="1 2" key="1">
    <citation type="submission" date="2016-11" db="EMBL/GenBank/DDBJ databases">
        <authorList>
            <person name="Jaros S."/>
            <person name="Januszkiewicz K."/>
            <person name="Wedrychowicz H."/>
        </authorList>
    </citation>
    <scope>NUCLEOTIDE SEQUENCE [LARGE SCALE GENOMIC DNA]</scope>
    <source>
        <strain evidence="1 2">KHT3</strain>
    </source>
</reference>
<protein>
    <recommendedName>
        <fullName evidence="3">DUF4304 domain-containing protein</fullName>
    </recommendedName>
</protein>
<organism evidence="1 2">
    <name type="scientific">Xylanibacter ruminicola</name>
    <name type="common">Prevotella ruminicola</name>
    <dbReference type="NCBI Taxonomy" id="839"/>
    <lineage>
        <taxon>Bacteria</taxon>
        <taxon>Pseudomonadati</taxon>
        <taxon>Bacteroidota</taxon>
        <taxon>Bacteroidia</taxon>
        <taxon>Bacteroidales</taxon>
        <taxon>Prevotellaceae</taxon>
        <taxon>Xylanibacter</taxon>
    </lineage>
</organism>
<evidence type="ECO:0008006" key="3">
    <source>
        <dbReference type="Google" id="ProtNLM"/>
    </source>
</evidence>
<dbReference type="Proteomes" id="UP000184130">
    <property type="component" value="Unassembled WGS sequence"/>
</dbReference>
<dbReference type="AlphaFoldDB" id="A0A1M6Z7V6"/>
<gene>
    <name evidence="1" type="ORF">SAMN05216463_1438</name>
</gene>
<name>A0A1M6Z7V6_XYLRU</name>
<dbReference type="EMBL" id="FRBD01000043">
    <property type="protein sequence ID" value="SHL26521.1"/>
    <property type="molecule type" value="Genomic_DNA"/>
</dbReference>
<proteinExistence type="predicted"/>
<sequence>MKLTKSKLINLLKPGMEDLGFHWFKDSITGAQGLFVKKVDNTLYLTIGLNIHRYYNDAFTADLYLSRTTTIYSTWGDIPKDCIKRPEELLLDSEYPSNCRRSWWSSEESMDVFLQEIRISEHRMCMDEDLIRRINNSKDVENLCKISSFITNNLKDLPKIDYSFVPEKEIDEIPLCWFKSTEWTLMNLGMDINSKAVKFYASDAYRKYIIDKTW</sequence>
<evidence type="ECO:0000313" key="1">
    <source>
        <dbReference type="EMBL" id="SHL26521.1"/>
    </source>
</evidence>
<dbReference type="RefSeq" id="WP_139261740.1">
    <property type="nucleotide sequence ID" value="NZ_FRBD01000043.1"/>
</dbReference>
<dbReference type="OrthoDB" id="1074563at2"/>
<accession>A0A1M6Z7V6</accession>